<proteinExistence type="predicted"/>
<name>A0ABS3VI82_9ACTN</name>
<dbReference type="EMBL" id="JAGFWR010000037">
    <property type="protein sequence ID" value="MBO4165279.1"/>
    <property type="molecule type" value="Genomic_DNA"/>
</dbReference>
<dbReference type="RefSeq" id="WP_208570782.1">
    <property type="nucleotide sequence ID" value="NZ_JAGFWR010000037.1"/>
</dbReference>
<organism evidence="1 2">
    <name type="scientific">Micromonospora antibiotica</name>
    <dbReference type="NCBI Taxonomy" id="2807623"/>
    <lineage>
        <taxon>Bacteria</taxon>
        <taxon>Bacillati</taxon>
        <taxon>Actinomycetota</taxon>
        <taxon>Actinomycetes</taxon>
        <taxon>Micromonosporales</taxon>
        <taxon>Micromonosporaceae</taxon>
        <taxon>Micromonospora</taxon>
    </lineage>
</organism>
<reference evidence="1 2" key="1">
    <citation type="submission" date="2021-03" db="EMBL/GenBank/DDBJ databases">
        <authorList>
            <person name="Lee D.-H."/>
        </authorList>
    </citation>
    <scope>NUCLEOTIDE SEQUENCE [LARGE SCALE GENOMIC DNA]</scope>
    <source>
        <strain evidence="1 2">MMS20-R2-23</strain>
    </source>
</reference>
<gene>
    <name evidence="1" type="ORF">JQN83_31440</name>
</gene>
<protein>
    <submittedName>
        <fullName evidence="1">Uncharacterized protein</fullName>
    </submittedName>
</protein>
<evidence type="ECO:0000313" key="1">
    <source>
        <dbReference type="EMBL" id="MBO4165279.1"/>
    </source>
</evidence>
<keyword evidence="2" id="KW-1185">Reference proteome</keyword>
<comment type="caution">
    <text evidence="1">The sequence shown here is derived from an EMBL/GenBank/DDBJ whole genome shotgun (WGS) entry which is preliminary data.</text>
</comment>
<sequence>MPVPQLAFANSFWQNFDVLEKPVRAGVRKVMEKFQQLTIAELHADKGLHLESVHNARDPRMRTIRINDFWRGVVLAPDDGSDTFLLLNVVPHDGAYTWAAKRLYNVSTATRALEVRNAVAIEQLTPTLEKAAARAPTLLFAKHSDTAPSPYLSFAAGGRQS</sequence>
<accession>A0ABS3VI82</accession>
<dbReference type="Proteomes" id="UP000671399">
    <property type="component" value="Unassembled WGS sequence"/>
</dbReference>
<evidence type="ECO:0000313" key="2">
    <source>
        <dbReference type="Proteomes" id="UP000671399"/>
    </source>
</evidence>